<feature type="domain" description="EAL" evidence="7">
    <location>
        <begin position="452"/>
        <end position="711"/>
    </location>
</feature>
<dbReference type="InterPro" id="IPR029787">
    <property type="entry name" value="Nucleotide_cyclase"/>
</dbReference>
<dbReference type="CDD" id="cd01948">
    <property type="entry name" value="EAL"/>
    <property type="match status" value="1"/>
</dbReference>
<dbReference type="InterPro" id="IPR050706">
    <property type="entry name" value="Cyclic-di-GMP_PDE-like"/>
</dbReference>
<dbReference type="SUPFAM" id="SSF55073">
    <property type="entry name" value="Nucleotide cyclase"/>
    <property type="match status" value="1"/>
</dbReference>
<dbReference type="InterPro" id="IPR000160">
    <property type="entry name" value="GGDEF_dom"/>
</dbReference>
<dbReference type="PROSITE" id="PS50883">
    <property type="entry name" value="EAL"/>
    <property type="match status" value="1"/>
</dbReference>
<evidence type="ECO:0000256" key="3">
    <source>
        <dbReference type="ARBA" id="ARBA00022692"/>
    </source>
</evidence>
<name>A0A5B7ZRT2_9GAMM</name>
<feature type="transmembrane region" description="Helical" evidence="6">
    <location>
        <begin position="192"/>
        <end position="209"/>
    </location>
</feature>
<dbReference type="SMART" id="SM00267">
    <property type="entry name" value="GGDEF"/>
    <property type="match status" value="1"/>
</dbReference>
<dbReference type="EMBL" id="CP040871">
    <property type="protein sequence ID" value="QDA57914.1"/>
    <property type="molecule type" value="Genomic_DNA"/>
</dbReference>
<dbReference type="Proteomes" id="UP000308149">
    <property type="component" value="Chromosome"/>
</dbReference>
<dbReference type="Pfam" id="PF00990">
    <property type="entry name" value="GGDEF"/>
    <property type="match status" value="1"/>
</dbReference>
<dbReference type="GO" id="GO:0071111">
    <property type="term" value="F:cyclic-guanylate-specific phosphodiesterase activity"/>
    <property type="evidence" value="ECO:0007669"/>
    <property type="project" value="InterPro"/>
</dbReference>
<dbReference type="Pfam" id="PF05231">
    <property type="entry name" value="MASE1"/>
    <property type="match status" value="1"/>
</dbReference>
<dbReference type="RefSeq" id="WP_139716964.1">
    <property type="nucleotide sequence ID" value="NZ_CP040871.1"/>
</dbReference>
<dbReference type="CDD" id="cd01949">
    <property type="entry name" value="GGDEF"/>
    <property type="match status" value="1"/>
</dbReference>
<dbReference type="Gene3D" id="3.20.20.450">
    <property type="entry name" value="EAL domain"/>
    <property type="match status" value="1"/>
</dbReference>
<dbReference type="SUPFAM" id="SSF141868">
    <property type="entry name" value="EAL domain-like"/>
    <property type="match status" value="1"/>
</dbReference>
<evidence type="ECO:0000259" key="8">
    <source>
        <dbReference type="PROSITE" id="PS50887"/>
    </source>
</evidence>
<dbReference type="InterPro" id="IPR007895">
    <property type="entry name" value="MASE1"/>
</dbReference>
<dbReference type="PROSITE" id="PS50887">
    <property type="entry name" value="GGDEF"/>
    <property type="match status" value="1"/>
</dbReference>
<dbReference type="PANTHER" id="PTHR33121">
    <property type="entry name" value="CYCLIC DI-GMP PHOSPHODIESTERASE PDEF"/>
    <property type="match status" value="1"/>
</dbReference>
<feature type="transmembrane region" description="Helical" evidence="6">
    <location>
        <begin position="169"/>
        <end position="186"/>
    </location>
</feature>
<keyword evidence="3 6" id="KW-0812">Transmembrane</keyword>
<feature type="transmembrane region" description="Helical" evidence="6">
    <location>
        <begin position="127"/>
        <end position="149"/>
    </location>
</feature>
<evidence type="ECO:0000256" key="5">
    <source>
        <dbReference type="ARBA" id="ARBA00023136"/>
    </source>
</evidence>
<accession>A0A5B7ZRT2</accession>
<dbReference type="KEGG" id="thes:FHQ07_11640"/>
<feature type="transmembrane region" description="Helical" evidence="6">
    <location>
        <begin position="214"/>
        <end position="235"/>
    </location>
</feature>
<comment type="subcellular location">
    <subcellularLocation>
        <location evidence="1">Cell membrane</location>
        <topology evidence="1">Multi-pass membrane protein</topology>
    </subcellularLocation>
</comment>
<feature type="transmembrane region" description="Helical" evidence="6">
    <location>
        <begin position="56"/>
        <end position="75"/>
    </location>
</feature>
<evidence type="ECO:0000259" key="7">
    <source>
        <dbReference type="PROSITE" id="PS50883"/>
    </source>
</evidence>
<dbReference type="OrthoDB" id="9787514at2"/>
<evidence type="ECO:0000313" key="9">
    <source>
        <dbReference type="EMBL" id="QDA57914.1"/>
    </source>
</evidence>
<evidence type="ECO:0000256" key="1">
    <source>
        <dbReference type="ARBA" id="ARBA00004651"/>
    </source>
</evidence>
<keyword evidence="5 6" id="KW-0472">Membrane</keyword>
<dbReference type="PANTHER" id="PTHR33121:SF23">
    <property type="entry name" value="CYCLIC DI-GMP PHOSPHODIESTERASE PDEB"/>
    <property type="match status" value="1"/>
</dbReference>
<feature type="domain" description="GGDEF" evidence="8">
    <location>
        <begin position="309"/>
        <end position="441"/>
    </location>
</feature>
<dbReference type="GO" id="GO:0005886">
    <property type="term" value="C:plasma membrane"/>
    <property type="evidence" value="ECO:0007669"/>
    <property type="project" value="UniProtKB-SubCell"/>
</dbReference>
<proteinExistence type="predicted"/>
<dbReference type="NCBIfam" id="TIGR00254">
    <property type="entry name" value="GGDEF"/>
    <property type="match status" value="1"/>
</dbReference>
<evidence type="ECO:0000256" key="6">
    <source>
        <dbReference type="SAM" id="Phobius"/>
    </source>
</evidence>
<dbReference type="SMART" id="SM00052">
    <property type="entry name" value="EAL"/>
    <property type="match status" value="1"/>
</dbReference>
<keyword evidence="2" id="KW-1003">Cell membrane</keyword>
<feature type="transmembrane region" description="Helical" evidence="6">
    <location>
        <begin position="96"/>
        <end position="115"/>
    </location>
</feature>
<organism evidence="9 10">
    <name type="scientific">Thermomonas aquatica</name>
    <dbReference type="NCBI Taxonomy" id="2202149"/>
    <lineage>
        <taxon>Bacteria</taxon>
        <taxon>Pseudomonadati</taxon>
        <taxon>Pseudomonadota</taxon>
        <taxon>Gammaproteobacteria</taxon>
        <taxon>Lysobacterales</taxon>
        <taxon>Lysobacteraceae</taxon>
        <taxon>Thermomonas</taxon>
    </lineage>
</organism>
<gene>
    <name evidence="9" type="ORF">FHQ07_11640</name>
</gene>
<dbReference type="InterPro" id="IPR001633">
    <property type="entry name" value="EAL_dom"/>
</dbReference>
<evidence type="ECO:0000256" key="2">
    <source>
        <dbReference type="ARBA" id="ARBA00022475"/>
    </source>
</evidence>
<feature type="transmembrane region" description="Helical" evidence="6">
    <location>
        <begin position="247"/>
        <end position="266"/>
    </location>
</feature>
<sequence>MIAVFYLRTPADVTLFWPASGIGFAATVRYGLRYVLIVPIATLLLHLAVVPVPAAFLPYSIGSNTIATLVAAWYVRRRAGGRIHLRTSDGLLLLRGGILLSIVSSSIGTIGMLQSGMAPAGDAPRIALQWAFGDLLGVTCMGPLLLYLFFADQASRRLQRVAVSRLEMALWAVSVVFTLAVVYMIGKLGSQYPLALASLPLALLLWSAVRYPPLVTLLSTALVIVCVSLITGLGMGGFDRPQTLHDSMLMMVMLVVYSVTPVLLLASRQEHAHATAALHQRATRDTLTGLLNRDAFEEQARALIAGNKDTLTLLYADLDHFKLVNDSASHVAGDEMIRGVAGLVRDVFGEDALIARTGGDEFAVLAEMDERTASARARRLLDNIERLRVAWQGQNLGTTASIGLATSQAPHPAFDEMLSQTDAACFAAKELGGNRSFAAASNPDEIRQRTRAMHSAIAAREALDQRRFALWCQPIVDLRNPGPPQSHFEVLTRWLDNEGKLRPPAELVAAAERYRLGPRLDRYVLDATLTWLEQHPEAAAQVEQCSINIGGTTLVDEDFGDYFAARLRRGPLRPEQLCLEITETSVVRDMTRARRFIGRMRDLGCRFALDDFGTGFCSFGYLRDLDVDYLKIDGSFVRDLDDSRDNGGGLSEAVVRSITEIAHVLGKRAVAEQAETELQLQHLRDLGVDYAQGYVFQRPKPIDEFFAGATA</sequence>
<feature type="transmembrane region" description="Helical" evidence="6">
    <location>
        <begin position="31"/>
        <end position="50"/>
    </location>
</feature>
<dbReference type="AlphaFoldDB" id="A0A5B7ZRT2"/>
<keyword evidence="10" id="KW-1185">Reference proteome</keyword>
<dbReference type="Gene3D" id="3.30.70.270">
    <property type="match status" value="1"/>
</dbReference>
<evidence type="ECO:0000313" key="10">
    <source>
        <dbReference type="Proteomes" id="UP000308149"/>
    </source>
</evidence>
<keyword evidence="4 6" id="KW-1133">Transmembrane helix</keyword>
<dbReference type="Pfam" id="PF00563">
    <property type="entry name" value="EAL"/>
    <property type="match status" value="1"/>
</dbReference>
<evidence type="ECO:0000256" key="4">
    <source>
        <dbReference type="ARBA" id="ARBA00022989"/>
    </source>
</evidence>
<dbReference type="InterPro" id="IPR043128">
    <property type="entry name" value="Rev_trsase/Diguanyl_cyclase"/>
</dbReference>
<protein>
    <submittedName>
        <fullName evidence="9">EAL domain-containing protein</fullName>
    </submittedName>
</protein>
<reference evidence="9 10" key="1">
    <citation type="submission" date="2019-06" db="EMBL/GenBank/DDBJ databases">
        <title>Thermomonas aquatica sp. nov., isolated from an industrial wastewater treatment plant.</title>
        <authorList>
            <person name="Jeon J.H."/>
            <person name="Park D.-S."/>
        </authorList>
    </citation>
    <scope>NUCLEOTIDE SEQUENCE [LARGE SCALE GENOMIC DNA]</scope>
    <source>
        <strain evidence="9 10">SY21</strain>
    </source>
</reference>
<dbReference type="InterPro" id="IPR035919">
    <property type="entry name" value="EAL_sf"/>
</dbReference>